<feature type="transmembrane region" description="Helical" evidence="7">
    <location>
        <begin position="158"/>
        <end position="181"/>
    </location>
</feature>
<evidence type="ECO:0000256" key="1">
    <source>
        <dbReference type="ARBA" id="ARBA00004651"/>
    </source>
</evidence>
<dbReference type="EMBL" id="BONN01000003">
    <property type="protein sequence ID" value="GIG32268.1"/>
    <property type="molecule type" value="Genomic_DNA"/>
</dbReference>
<proteinExistence type="predicted"/>
<reference evidence="10 11" key="1">
    <citation type="submission" date="2020-07" db="EMBL/GenBank/DDBJ databases">
        <title>Sequencing the genomes of 1000 actinobacteria strains.</title>
        <authorList>
            <person name="Klenk H.-P."/>
        </authorList>
    </citation>
    <scope>NUCLEOTIDE SEQUENCE [LARGE SCALE GENOMIC DNA]</scope>
    <source>
        <strain evidence="10 11">DSM 24482</strain>
    </source>
</reference>
<dbReference type="InterPro" id="IPR036259">
    <property type="entry name" value="MFS_trans_sf"/>
</dbReference>
<dbReference type="Proteomes" id="UP000577956">
    <property type="component" value="Unassembled WGS sequence"/>
</dbReference>
<dbReference type="Gene3D" id="1.20.1250.20">
    <property type="entry name" value="MFS general substrate transporter like domains"/>
    <property type="match status" value="2"/>
</dbReference>
<dbReference type="CDD" id="cd17316">
    <property type="entry name" value="MFS_SV2_like"/>
    <property type="match status" value="1"/>
</dbReference>
<keyword evidence="5 7" id="KW-1133">Transmembrane helix</keyword>
<feature type="transmembrane region" description="Helical" evidence="7">
    <location>
        <begin position="193"/>
        <end position="213"/>
    </location>
</feature>
<feature type="transmembrane region" description="Helical" evidence="7">
    <location>
        <begin position="63"/>
        <end position="85"/>
    </location>
</feature>
<evidence type="ECO:0000313" key="10">
    <source>
        <dbReference type="EMBL" id="NYD86946.1"/>
    </source>
</evidence>
<keyword evidence="4 7" id="KW-0812">Transmembrane</keyword>
<evidence type="ECO:0000256" key="4">
    <source>
        <dbReference type="ARBA" id="ARBA00022692"/>
    </source>
</evidence>
<dbReference type="Proteomes" id="UP000618382">
    <property type="component" value="Unassembled WGS sequence"/>
</dbReference>
<feature type="transmembrane region" description="Helical" evidence="7">
    <location>
        <begin position="257"/>
        <end position="280"/>
    </location>
</feature>
<comment type="subcellular location">
    <subcellularLocation>
        <location evidence="1">Cell membrane</location>
        <topology evidence="1">Multi-pass membrane protein</topology>
    </subcellularLocation>
</comment>
<protein>
    <submittedName>
        <fullName evidence="10">MFS family permease</fullName>
    </submittedName>
    <submittedName>
        <fullName evidence="9">MFS transporter</fullName>
    </submittedName>
</protein>
<reference evidence="9 12" key="2">
    <citation type="submission" date="2021-01" db="EMBL/GenBank/DDBJ databases">
        <title>Whole genome shotgun sequence of Cellulomonas oligotrophica NBRC 109435.</title>
        <authorList>
            <person name="Komaki H."/>
            <person name="Tamura T."/>
        </authorList>
    </citation>
    <scope>NUCLEOTIDE SEQUENCE [LARGE SCALE GENOMIC DNA]</scope>
    <source>
        <strain evidence="9 12">NBRC 109435</strain>
    </source>
</reference>
<accession>A0A7Y9JYI6</accession>
<sequence length="439" mass="44208">MPQPRPAVSAPAEAVAVPDPARAAVRGGVLGNYVDQFDIFLPVIALAPVTATLYGPGDAVAHAGLVLVATLLARPVGAAVLGSWADRAGRTVVARTSLAGLAVATLLVALVPAALLGPTATLAVIVALRVVCGFFVGGGYTAGVPLAIEWTAPPRRGLVSGAIMAMSPAANATIAVLVLGLLTVLGEDGYAAWGWRVPFVVGAGLALVALAHYSRHVRDAPAAGPARADADEAPGTVARGPLAEVLVGAQRHRLRRLFVMMTGLWLFTAMAVAVLTAQLGVVRELAPVHVTAVMLAGTAASAVTMLACGHLSTRVGRRRFFLGFGAASAVLAPAAYLAALGPATGAGLVLAVVALQVVTVSVYGPVGAWLVEQFPPGVRSSGYGTAYSLSIVLPSLYPFYLPPLQDAAGPVVPVAALLALAGVLVLVGAALAPPVVERA</sequence>
<evidence type="ECO:0000256" key="2">
    <source>
        <dbReference type="ARBA" id="ARBA00022448"/>
    </source>
</evidence>
<feature type="domain" description="Major facilitator superfamily (MFS) profile" evidence="8">
    <location>
        <begin position="24"/>
        <end position="439"/>
    </location>
</feature>
<evidence type="ECO:0000313" key="11">
    <source>
        <dbReference type="Proteomes" id="UP000577956"/>
    </source>
</evidence>
<name>A0A7Y9JYI6_9CELL</name>
<dbReference type="InterPro" id="IPR011701">
    <property type="entry name" value="MFS"/>
</dbReference>
<evidence type="ECO:0000256" key="6">
    <source>
        <dbReference type="ARBA" id="ARBA00023136"/>
    </source>
</evidence>
<comment type="caution">
    <text evidence="10">The sequence shown here is derived from an EMBL/GenBank/DDBJ whole genome shotgun (WGS) entry which is preliminary data.</text>
</comment>
<keyword evidence="6 7" id="KW-0472">Membrane</keyword>
<dbReference type="Pfam" id="PF07690">
    <property type="entry name" value="MFS_1"/>
    <property type="match status" value="1"/>
</dbReference>
<keyword evidence="12" id="KW-1185">Reference proteome</keyword>
<feature type="transmembrane region" description="Helical" evidence="7">
    <location>
        <begin position="97"/>
        <end position="116"/>
    </location>
</feature>
<evidence type="ECO:0000259" key="8">
    <source>
        <dbReference type="PROSITE" id="PS50850"/>
    </source>
</evidence>
<evidence type="ECO:0000256" key="3">
    <source>
        <dbReference type="ARBA" id="ARBA00022475"/>
    </source>
</evidence>
<dbReference type="GO" id="GO:0005886">
    <property type="term" value="C:plasma membrane"/>
    <property type="evidence" value="ECO:0007669"/>
    <property type="project" value="UniProtKB-SubCell"/>
</dbReference>
<feature type="transmembrane region" description="Helical" evidence="7">
    <location>
        <begin position="412"/>
        <end position="436"/>
    </location>
</feature>
<keyword evidence="3" id="KW-1003">Cell membrane</keyword>
<dbReference type="InterPro" id="IPR020846">
    <property type="entry name" value="MFS_dom"/>
</dbReference>
<feature type="transmembrane region" description="Helical" evidence="7">
    <location>
        <begin position="383"/>
        <end position="400"/>
    </location>
</feature>
<keyword evidence="2" id="KW-0813">Transport</keyword>
<evidence type="ECO:0000256" key="7">
    <source>
        <dbReference type="SAM" id="Phobius"/>
    </source>
</evidence>
<evidence type="ECO:0000313" key="9">
    <source>
        <dbReference type="EMBL" id="GIG32268.1"/>
    </source>
</evidence>
<dbReference type="PROSITE" id="PS50850">
    <property type="entry name" value="MFS"/>
    <property type="match status" value="1"/>
</dbReference>
<organism evidence="10 11">
    <name type="scientific">Cellulomonas oligotrophica</name>
    <dbReference type="NCBI Taxonomy" id="931536"/>
    <lineage>
        <taxon>Bacteria</taxon>
        <taxon>Bacillati</taxon>
        <taxon>Actinomycetota</taxon>
        <taxon>Actinomycetes</taxon>
        <taxon>Micrococcales</taxon>
        <taxon>Cellulomonadaceae</taxon>
        <taxon>Cellulomonas</taxon>
    </lineage>
</organism>
<evidence type="ECO:0000313" key="12">
    <source>
        <dbReference type="Proteomes" id="UP000618382"/>
    </source>
</evidence>
<dbReference type="EMBL" id="JACCBK010000001">
    <property type="protein sequence ID" value="NYD86946.1"/>
    <property type="molecule type" value="Genomic_DNA"/>
</dbReference>
<dbReference type="GO" id="GO:0022857">
    <property type="term" value="F:transmembrane transporter activity"/>
    <property type="evidence" value="ECO:0007669"/>
    <property type="project" value="InterPro"/>
</dbReference>
<feature type="transmembrane region" description="Helical" evidence="7">
    <location>
        <begin position="122"/>
        <end position="146"/>
    </location>
</feature>
<feature type="transmembrane region" description="Helical" evidence="7">
    <location>
        <begin position="345"/>
        <end position="371"/>
    </location>
</feature>
<dbReference type="PANTHER" id="PTHR43045">
    <property type="entry name" value="SHIKIMATE TRANSPORTER"/>
    <property type="match status" value="1"/>
</dbReference>
<dbReference type="PANTHER" id="PTHR43045:SF4">
    <property type="entry name" value="TRANSPORTER YDFJ-RELATED"/>
    <property type="match status" value="1"/>
</dbReference>
<feature type="transmembrane region" description="Helical" evidence="7">
    <location>
        <begin position="286"/>
        <end position="308"/>
    </location>
</feature>
<dbReference type="AlphaFoldDB" id="A0A7Y9JYI6"/>
<evidence type="ECO:0000256" key="5">
    <source>
        <dbReference type="ARBA" id="ARBA00022989"/>
    </source>
</evidence>
<feature type="transmembrane region" description="Helical" evidence="7">
    <location>
        <begin position="320"/>
        <end position="339"/>
    </location>
</feature>
<dbReference type="SUPFAM" id="SSF103473">
    <property type="entry name" value="MFS general substrate transporter"/>
    <property type="match status" value="1"/>
</dbReference>
<gene>
    <name evidence="10" type="ORF">BKA21_002495</name>
    <name evidence="9" type="ORF">Col01nite_14270</name>
</gene>
<dbReference type="RefSeq" id="WP_140459429.1">
    <property type="nucleotide sequence ID" value="NZ_BONN01000003.1"/>
</dbReference>